<keyword evidence="3" id="KW-1185">Reference proteome</keyword>
<feature type="transmembrane region" description="Helical" evidence="1">
    <location>
        <begin position="85"/>
        <end position="103"/>
    </location>
</feature>
<dbReference type="OrthoDB" id="2706144at2"/>
<evidence type="ECO:0000313" key="2">
    <source>
        <dbReference type="EMBL" id="MTH54357.1"/>
    </source>
</evidence>
<keyword evidence="1" id="KW-0472">Membrane</keyword>
<sequence length="210" mass="22590">MKMRGSSHALIGGAAGMAVAYGQQADPVTAASLIGIGVLSGLMPDLDVNGKLSNTITSKKWIYGLMALIGALLAGDSAFSERGTQQWAGMMIGAGLLVLPRIFMKKRTVLFMTGAAILGAGFIMHETWILLMGIYIAAASRQPHRGITHSLIGLAFFGWIGYLLEQDLQMDGVFYTSLAGYASHLAADLKLLPMNRKGVKWLQPFSKKEW</sequence>
<comment type="caution">
    <text evidence="2">The sequence shown here is derived from an EMBL/GenBank/DDBJ whole genome shotgun (WGS) entry which is preliminary data.</text>
</comment>
<evidence type="ECO:0000256" key="1">
    <source>
        <dbReference type="SAM" id="Phobius"/>
    </source>
</evidence>
<dbReference type="GO" id="GO:0016787">
    <property type="term" value="F:hydrolase activity"/>
    <property type="evidence" value="ECO:0007669"/>
    <property type="project" value="UniProtKB-KW"/>
</dbReference>
<protein>
    <submittedName>
        <fullName evidence="2">Metal-dependent hydrolase</fullName>
    </submittedName>
</protein>
<gene>
    <name evidence="2" type="ORF">GKZ89_13175</name>
</gene>
<feature type="transmembrane region" description="Helical" evidence="1">
    <location>
        <begin position="61"/>
        <end position="79"/>
    </location>
</feature>
<dbReference type="AlphaFoldDB" id="A0A7X2V520"/>
<dbReference type="EMBL" id="WMIB01000013">
    <property type="protein sequence ID" value="MTH54357.1"/>
    <property type="molecule type" value="Genomic_DNA"/>
</dbReference>
<feature type="transmembrane region" description="Helical" evidence="1">
    <location>
        <begin position="146"/>
        <end position="164"/>
    </location>
</feature>
<reference evidence="2 3" key="1">
    <citation type="journal article" date="2017" name="Int. J. Syst. Evol. Microbiol.">
        <title>Bacillus mangrovi sp. nov., isolated from a sediment sample from a mangrove forest.</title>
        <authorList>
            <person name="Gupta V."/>
            <person name="Singh P.K."/>
            <person name="Korpole S."/>
            <person name="Tanuku N.R.S."/>
            <person name="Pinnaka A.K."/>
        </authorList>
    </citation>
    <scope>NUCLEOTIDE SEQUENCE [LARGE SCALE GENOMIC DNA]</scope>
    <source>
        <strain evidence="2 3">KCTC 33872</strain>
    </source>
</reference>
<keyword evidence="1" id="KW-1133">Transmembrane helix</keyword>
<proteinExistence type="predicted"/>
<dbReference type="InterPro" id="IPR007404">
    <property type="entry name" value="YdjM-like"/>
</dbReference>
<accession>A0A7X2V520</accession>
<keyword evidence="1" id="KW-0812">Transmembrane</keyword>
<evidence type="ECO:0000313" key="3">
    <source>
        <dbReference type="Proteomes" id="UP000434639"/>
    </source>
</evidence>
<organism evidence="2 3">
    <name type="scientific">Metabacillus mangrovi</name>
    <dbReference type="NCBI Taxonomy" id="1491830"/>
    <lineage>
        <taxon>Bacteria</taxon>
        <taxon>Bacillati</taxon>
        <taxon>Bacillota</taxon>
        <taxon>Bacilli</taxon>
        <taxon>Bacillales</taxon>
        <taxon>Bacillaceae</taxon>
        <taxon>Metabacillus</taxon>
    </lineage>
</organism>
<dbReference type="Pfam" id="PF04307">
    <property type="entry name" value="YdjM"/>
    <property type="match status" value="1"/>
</dbReference>
<keyword evidence="2" id="KW-0378">Hydrolase</keyword>
<dbReference type="Proteomes" id="UP000434639">
    <property type="component" value="Unassembled WGS sequence"/>
</dbReference>
<name>A0A7X2V520_9BACI</name>
<feature type="transmembrane region" description="Helical" evidence="1">
    <location>
        <begin position="115"/>
        <end position="140"/>
    </location>
</feature>